<dbReference type="InterPro" id="IPR014718">
    <property type="entry name" value="GH-type_carb-bd"/>
</dbReference>
<dbReference type="STRING" id="123822.B0188_11115"/>
<dbReference type="EMBL" id="MUYB01000060">
    <property type="protein sequence ID" value="OOR99541.1"/>
    <property type="molecule type" value="Genomic_DNA"/>
</dbReference>
<evidence type="ECO:0000256" key="1">
    <source>
        <dbReference type="ARBA" id="ARBA00001096"/>
    </source>
</evidence>
<dbReference type="Gene3D" id="2.70.98.10">
    <property type="match status" value="1"/>
</dbReference>
<name>A0A1T0ASN1_9PAST</name>
<dbReference type="GO" id="GO:0030246">
    <property type="term" value="F:carbohydrate binding"/>
    <property type="evidence" value="ECO:0007669"/>
    <property type="project" value="UniProtKB-UniRule"/>
</dbReference>
<keyword evidence="3 4" id="KW-0413">Isomerase</keyword>
<sequence>MSTSPNTTFIKQLSNELRLVNYNQIPVLELDHPVGQAKIALQGAQLLSWQPAGASQDVFWLSEIESFETGVAIRGGVPICYPWFGGKQQPAHGTARLRLWHLSDFQITDQQVKIILSLFDQHQLVEAKLTILFDQHCQISLTHYAQEPAQAALHSYFNIANIDKTEVRGLSTQCYNAVAQQQETAPTPRLISGLVDCIYPAEQAQNSIVDETWQREIHLEHHSASDIVLWNPWHNKMSAMSENAYQNMLCLETARINKLLKQGESVAVKIGVRNKS</sequence>
<dbReference type="InterPro" id="IPR008183">
    <property type="entry name" value="Aldose_1/G6P_1-epimerase"/>
</dbReference>
<evidence type="ECO:0000256" key="3">
    <source>
        <dbReference type="ARBA" id="ARBA00023235"/>
    </source>
</evidence>
<dbReference type="PANTHER" id="PTHR11122">
    <property type="entry name" value="APOSPORY-ASSOCIATED PROTEIN C-RELATED"/>
    <property type="match status" value="1"/>
</dbReference>
<proteinExistence type="inferred from homology"/>
<dbReference type="PANTHER" id="PTHR11122:SF13">
    <property type="entry name" value="GLUCOSE-6-PHOSPHATE 1-EPIMERASE"/>
    <property type="match status" value="1"/>
</dbReference>
<dbReference type="Proteomes" id="UP000190023">
    <property type="component" value="Unassembled WGS sequence"/>
</dbReference>
<protein>
    <recommendedName>
        <fullName evidence="4">Putative glucose-6-phosphate 1-epimerase</fullName>
        <ecNumber evidence="4">5.1.3.15</ecNumber>
    </recommendedName>
</protein>
<evidence type="ECO:0000313" key="7">
    <source>
        <dbReference type="Proteomes" id="UP000190023"/>
    </source>
</evidence>
<feature type="active site" evidence="5">
    <location>
        <position position="154"/>
    </location>
</feature>
<dbReference type="InterPro" id="IPR025532">
    <property type="entry name" value="G6P_1-epimerase"/>
</dbReference>
<evidence type="ECO:0000256" key="2">
    <source>
        <dbReference type="ARBA" id="ARBA00005866"/>
    </source>
</evidence>
<accession>A0A1T0ASN1</accession>
<gene>
    <name evidence="6" type="ORF">B0188_11115</name>
</gene>
<keyword evidence="7" id="KW-1185">Reference proteome</keyword>
<dbReference type="GO" id="GO:0005975">
    <property type="term" value="P:carbohydrate metabolic process"/>
    <property type="evidence" value="ECO:0007669"/>
    <property type="project" value="InterPro"/>
</dbReference>
<comment type="catalytic activity">
    <reaction evidence="1">
        <text>alpha-D-glucose 6-phosphate = beta-D-glucose 6-phosphate</text>
        <dbReference type="Rhea" id="RHEA:16249"/>
        <dbReference type="ChEBI" id="CHEBI:58225"/>
        <dbReference type="ChEBI" id="CHEBI:58247"/>
        <dbReference type="EC" id="5.1.3.15"/>
    </reaction>
</comment>
<evidence type="ECO:0000313" key="6">
    <source>
        <dbReference type="EMBL" id="OOR99541.1"/>
    </source>
</evidence>
<dbReference type="PIRSF" id="PIRSF016020">
    <property type="entry name" value="PHexose_mutarotase"/>
    <property type="match status" value="1"/>
</dbReference>
<dbReference type="SUPFAM" id="SSF74650">
    <property type="entry name" value="Galactose mutarotase-like"/>
    <property type="match status" value="1"/>
</dbReference>
<dbReference type="EC" id="5.1.3.15" evidence="4"/>
<dbReference type="Pfam" id="PF01263">
    <property type="entry name" value="Aldose_epim"/>
    <property type="match status" value="1"/>
</dbReference>
<comment type="caution">
    <text evidence="6">The sequence shown here is derived from an EMBL/GenBank/DDBJ whole genome shotgun (WGS) entry which is preliminary data.</text>
</comment>
<organism evidence="6 7">
    <name type="scientific">[Haemophilus] felis</name>
    <dbReference type="NCBI Taxonomy" id="123822"/>
    <lineage>
        <taxon>Bacteria</taxon>
        <taxon>Pseudomonadati</taxon>
        <taxon>Pseudomonadota</taxon>
        <taxon>Gammaproteobacteria</taxon>
        <taxon>Pasteurellales</taxon>
        <taxon>Pasteurellaceae</taxon>
    </lineage>
</organism>
<dbReference type="AlphaFoldDB" id="A0A1T0ASN1"/>
<dbReference type="InterPro" id="IPR011013">
    <property type="entry name" value="Gal_mutarotase_sf_dom"/>
</dbReference>
<dbReference type="GO" id="GO:0047938">
    <property type="term" value="F:glucose-6-phosphate 1-epimerase activity"/>
    <property type="evidence" value="ECO:0007669"/>
    <property type="project" value="UniProtKB-UniRule"/>
</dbReference>
<dbReference type="OrthoDB" id="9790727at2"/>
<evidence type="ECO:0000256" key="4">
    <source>
        <dbReference type="PIRNR" id="PIRNR016020"/>
    </source>
</evidence>
<comment type="similarity">
    <text evidence="2 4">Belongs to the glucose-6-phosphate 1-epimerase family.</text>
</comment>
<dbReference type="CDD" id="cd09020">
    <property type="entry name" value="D-hex-6-P-epi_like"/>
    <property type="match status" value="1"/>
</dbReference>
<reference evidence="6 7" key="1">
    <citation type="submission" date="2017-02" db="EMBL/GenBank/DDBJ databases">
        <title>Draft genome sequence of Haemophilus felis CCUG 31170 type strain.</title>
        <authorList>
            <person name="Engstrom-Jakobsson H."/>
            <person name="Salva-Serra F."/>
            <person name="Thorell K."/>
            <person name="Gonzales-Siles L."/>
            <person name="Karlsson R."/>
            <person name="Boulund F."/>
            <person name="Engstrand L."/>
            <person name="Kristiansson E."/>
            <person name="Moore E."/>
        </authorList>
    </citation>
    <scope>NUCLEOTIDE SEQUENCE [LARGE SCALE GENOMIC DNA]</scope>
    <source>
        <strain evidence="6 7">CCUG 31170</strain>
    </source>
</reference>
<evidence type="ECO:0000256" key="5">
    <source>
        <dbReference type="PIRSR" id="PIRSR016020-1"/>
    </source>
</evidence>
<feature type="active site" evidence="5">
    <location>
        <position position="252"/>
    </location>
</feature>